<keyword evidence="9" id="KW-1185">Reference proteome</keyword>
<dbReference type="Proteomes" id="UP001597459">
    <property type="component" value="Unassembled WGS sequence"/>
</dbReference>
<dbReference type="PANTHER" id="PTHR30589">
    <property type="entry name" value="PROLIPOPROTEIN DIACYLGLYCERYL TRANSFERASE"/>
    <property type="match status" value="1"/>
</dbReference>
<organism evidence="8 9">
    <name type="scientific">Aquimarina hainanensis</name>
    <dbReference type="NCBI Taxonomy" id="1578017"/>
    <lineage>
        <taxon>Bacteria</taxon>
        <taxon>Pseudomonadati</taxon>
        <taxon>Bacteroidota</taxon>
        <taxon>Flavobacteriia</taxon>
        <taxon>Flavobacteriales</taxon>
        <taxon>Flavobacteriaceae</taxon>
        <taxon>Aquimarina</taxon>
    </lineage>
</organism>
<dbReference type="EC" id="2.5.1.145" evidence="7"/>
<evidence type="ECO:0000313" key="9">
    <source>
        <dbReference type="Proteomes" id="UP001597459"/>
    </source>
</evidence>
<dbReference type="RefSeq" id="WP_176027037.1">
    <property type="nucleotide sequence ID" value="NZ_JBHSJV010000001.1"/>
</dbReference>
<feature type="transmembrane region" description="Helical" evidence="7">
    <location>
        <begin position="134"/>
        <end position="155"/>
    </location>
</feature>
<feature type="transmembrane region" description="Helical" evidence="7">
    <location>
        <begin position="283"/>
        <end position="300"/>
    </location>
</feature>
<dbReference type="EMBL" id="JBHULX010000030">
    <property type="protein sequence ID" value="MFD2592133.1"/>
    <property type="molecule type" value="Genomic_DNA"/>
</dbReference>
<evidence type="ECO:0000256" key="1">
    <source>
        <dbReference type="ARBA" id="ARBA00007150"/>
    </source>
</evidence>
<keyword evidence="3 7" id="KW-0808">Transferase</keyword>
<feature type="transmembrane region" description="Helical" evidence="7">
    <location>
        <begin position="217"/>
        <end position="237"/>
    </location>
</feature>
<evidence type="ECO:0000256" key="3">
    <source>
        <dbReference type="ARBA" id="ARBA00022679"/>
    </source>
</evidence>
<evidence type="ECO:0000256" key="6">
    <source>
        <dbReference type="ARBA" id="ARBA00023136"/>
    </source>
</evidence>
<feature type="transmembrane region" description="Helical" evidence="7">
    <location>
        <begin position="57"/>
        <end position="78"/>
    </location>
</feature>
<comment type="caution">
    <text evidence="8">The sequence shown here is derived from an EMBL/GenBank/DDBJ whole genome shotgun (WGS) entry which is preliminary data.</text>
</comment>
<name>A0ABW5ND61_9FLAO</name>
<evidence type="ECO:0000313" key="8">
    <source>
        <dbReference type="EMBL" id="MFD2592133.1"/>
    </source>
</evidence>
<dbReference type="PANTHER" id="PTHR30589:SF0">
    <property type="entry name" value="PHOSPHATIDYLGLYCEROL--PROLIPOPROTEIN DIACYLGLYCERYL TRANSFERASE"/>
    <property type="match status" value="1"/>
</dbReference>
<evidence type="ECO:0000256" key="2">
    <source>
        <dbReference type="ARBA" id="ARBA00022475"/>
    </source>
</evidence>
<keyword evidence="5 7" id="KW-1133">Transmembrane helix</keyword>
<dbReference type="InterPro" id="IPR001640">
    <property type="entry name" value="Lgt"/>
</dbReference>
<dbReference type="NCBIfam" id="TIGR00544">
    <property type="entry name" value="lgt"/>
    <property type="match status" value="1"/>
</dbReference>
<keyword evidence="2 7" id="KW-1003">Cell membrane</keyword>
<feature type="transmembrane region" description="Helical" evidence="7">
    <location>
        <begin position="246"/>
        <end position="263"/>
    </location>
</feature>
<feature type="transmembrane region" description="Helical" evidence="7">
    <location>
        <begin position="98"/>
        <end position="122"/>
    </location>
</feature>
<dbReference type="GO" id="GO:0008961">
    <property type="term" value="F:phosphatidylglycerol-prolipoprotein diacylglyceryl transferase activity"/>
    <property type="evidence" value="ECO:0007669"/>
    <property type="project" value="UniProtKB-EC"/>
</dbReference>
<keyword evidence="4 7" id="KW-0812">Transmembrane</keyword>
<comment type="subcellular location">
    <subcellularLocation>
        <location evidence="7">Cell membrane</location>
        <topology evidence="7">Multi-pass membrane protein</topology>
    </subcellularLocation>
</comment>
<evidence type="ECO:0000256" key="4">
    <source>
        <dbReference type="ARBA" id="ARBA00022692"/>
    </source>
</evidence>
<feature type="transmembrane region" description="Helical" evidence="7">
    <location>
        <begin position="16"/>
        <end position="37"/>
    </location>
</feature>
<accession>A0ABW5ND61</accession>
<dbReference type="HAMAP" id="MF_01147">
    <property type="entry name" value="Lgt"/>
    <property type="match status" value="1"/>
</dbReference>
<comment type="pathway">
    <text evidence="7">Protein modification; lipoprotein biosynthesis (diacylglyceryl transfer).</text>
</comment>
<evidence type="ECO:0000256" key="7">
    <source>
        <dbReference type="HAMAP-Rule" id="MF_01147"/>
    </source>
</evidence>
<dbReference type="Pfam" id="PF01790">
    <property type="entry name" value="LGT"/>
    <property type="match status" value="1"/>
</dbReference>
<feature type="binding site" evidence="7">
    <location>
        <position position="150"/>
    </location>
    <ligand>
        <name>a 1,2-diacyl-sn-glycero-3-phospho-(1'-sn-glycerol)</name>
        <dbReference type="ChEBI" id="CHEBI:64716"/>
    </ligand>
</feature>
<gene>
    <name evidence="7 8" type="primary">lgt</name>
    <name evidence="8" type="ORF">ACFSTE_14940</name>
</gene>
<evidence type="ECO:0000256" key="5">
    <source>
        <dbReference type="ARBA" id="ARBA00022989"/>
    </source>
</evidence>
<comment type="catalytic activity">
    <reaction evidence="7">
        <text>L-cysteinyl-[prolipoprotein] + a 1,2-diacyl-sn-glycero-3-phospho-(1'-sn-glycerol) = an S-1,2-diacyl-sn-glyceryl-L-cysteinyl-[prolipoprotein] + sn-glycerol 1-phosphate + H(+)</text>
        <dbReference type="Rhea" id="RHEA:56712"/>
        <dbReference type="Rhea" id="RHEA-COMP:14679"/>
        <dbReference type="Rhea" id="RHEA-COMP:14680"/>
        <dbReference type="ChEBI" id="CHEBI:15378"/>
        <dbReference type="ChEBI" id="CHEBI:29950"/>
        <dbReference type="ChEBI" id="CHEBI:57685"/>
        <dbReference type="ChEBI" id="CHEBI:64716"/>
        <dbReference type="ChEBI" id="CHEBI:140658"/>
        <dbReference type="EC" id="2.5.1.145"/>
    </reaction>
</comment>
<proteinExistence type="inferred from homology"/>
<comment type="similarity">
    <text evidence="1 7">Belongs to the Lgt family.</text>
</comment>
<protein>
    <recommendedName>
        <fullName evidence="7">Phosphatidylglycerol--prolipoprotein diacylglyceryl transferase</fullName>
        <ecNumber evidence="7">2.5.1.145</ecNumber>
    </recommendedName>
</protein>
<comment type="function">
    <text evidence="7">Catalyzes the transfer of the diacylglyceryl group from phosphatidylglycerol to the sulfhydryl group of the N-terminal cysteine of a prolipoprotein, the first step in the formation of mature lipoproteins.</text>
</comment>
<sequence>MTFTTIIWNPAEGIDLGFFMIRFYSLMFVVAFSVGWYLMKKIYIRENISMEKLDAVFIYAVLGTLIGARLGHVIFYDWDYYKNNLMEIFLPFRFDPSFSFVGFQGLASHGAAIAFIIAMYYYAKKVLKKHPLWILDRVTIPAAFGGIFVRIGNFFNSEIIGEPTTSAFGVKFVRDGLSKNEVVRETGIKHINKAYAAVVENPKFAELLEAIPYRHPAQLYEAFGYIFVSLILWYLYWKTNKRNHRGFLFGMYLILIWVVRFIVEYVKKSQGGFEDAFGDILSTGQWLSIPFIIAGLYFIFRPQKATD</sequence>
<keyword evidence="6 7" id="KW-0472">Membrane</keyword>
<reference evidence="9" key="1">
    <citation type="journal article" date="2019" name="Int. J. Syst. Evol. Microbiol.">
        <title>The Global Catalogue of Microorganisms (GCM) 10K type strain sequencing project: providing services to taxonomists for standard genome sequencing and annotation.</title>
        <authorList>
            <consortium name="The Broad Institute Genomics Platform"/>
            <consortium name="The Broad Institute Genome Sequencing Center for Infectious Disease"/>
            <person name="Wu L."/>
            <person name="Ma J."/>
        </authorList>
    </citation>
    <scope>NUCLEOTIDE SEQUENCE [LARGE SCALE GENOMIC DNA]</scope>
    <source>
        <strain evidence="9">KCTC 42423</strain>
    </source>
</reference>